<evidence type="ECO:0000256" key="6">
    <source>
        <dbReference type="ARBA" id="ARBA00023242"/>
    </source>
</evidence>
<evidence type="ECO:0000313" key="11">
    <source>
        <dbReference type="Proteomes" id="UP000306102"/>
    </source>
</evidence>
<keyword evidence="6" id="KW-0539">Nucleus</keyword>
<dbReference type="Proteomes" id="UP000306102">
    <property type="component" value="Unassembled WGS sequence"/>
</dbReference>
<organism evidence="10 11">
    <name type="scientific">Camellia sinensis var. sinensis</name>
    <name type="common">China tea</name>
    <dbReference type="NCBI Taxonomy" id="542762"/>
    <lineage>
        <taxon>Eukaryota</taxon>
        <taxon>Viridiplantae</taxon>
        <taxon>Streptophyta</taxon>
        <taxon>Embryophyta</taxon>
        <taxon>Tracheophyta</taxon>
        <taxon>Spermatophyta</taxon>
        <taxon>Magnoliopsida</taxon>
        <taxon>eudicotyledons</taxon>
        <taxon>Gunneridae</taxon>
        <taxon>Pentapetalae</taxon>
        <taxon>asterids</taxon>
        <taxon>Ericales</taxon>
        <taxon>Theaceae</taxon>
        <taxon>Camellia</taxon>
    </lineage>
</organism>
<evidence type="ECO:0000256" key="1">
    <source>
        <dbReference type="ARBA" id="ARBA00004123"/>
    </source>
</evidence>
<keyword evidence="5" id="KW-0804">Transcription</keyword>
<dbReference type="InterPro" id="IPR017930">
    <property type="entry name" value="Myb_dom"/>
</dbReference>
<dbReference type="PANTHER" id="PTHR47997">
    <property type="entry name" value="MYB DOMAIN PROTEIN 55"/>
    <property type="match status" value="1"/>
</dbReference>
<name>A0A4S4E730_CAMSN</name>
<comment type="subcellular location">
    <subcellularLocation>
        <location evidence="1">Nucleus</location>
    </subcellularLocation>
</comment>
<comment type="caution">
    <text evidence="10">The sequence shown here is derived from an EMBL/GenBank/DDBJ whole genome shotgun (WGS) entry which is preliminary data.</text>
</comment>
<feature type="domain" description="HTH myb-type" evidence="9">
    <location>
        <begin position="67"/>
        <end position="121"/>
    </location>
</feature>
<keyword evidence="3" id="KW-0805">Transcription regulation</keyword>
<evidence type="ECO:0000256" key="4">
    <source>
        <dbReference type="ARBA" id="ARBA00023125"/>
    </source>
</evidence>
<dbReference type="Pfam" id="PF00249">
    <property type="entry name" value="Myb_DNA-binding"/>
    <property type="match status" value="2"/>
</dbReference>
<evidence type="ECO:0000256" key="5">
    <source>
        <dbReference type="ARBA" id="ARBA00023163"/>
    </source>
</evidence>
<dbReference type="SUPFAM" id="SSF46689">
    <property type="entry name" value="Homeodomain-like"/>
    <property type="match status" value="1"/>
</dbReference>
<keyword evidence="4" id="KW-0238">DNA-binding</keyword>
<gene>
    <name evidence="10" type="ORF">TEA_000404</name>
</gene>
<accession>A0A4S4E730</accession>
<dbReference type="FunFam" id="1.10.10.60:FF:000060">
    <property type="entry name" value="MYB transcription factor"/>
    <property type="match status" value="1"/>
</dbReference>
<dbReference type="GO" id="GO:0003677">
    <property type="term" value="F:DNA binding"/>
    <property type="evidence" value="ECO:0007669"/>
    <property type="project" value="UniProtKB-KW"/>
</dbReference>
<feature type="domain" description="HTH myb-type" evidence="9">
    <location>
        <begin position="17"/>
        <end position="66"/>
    </location>
</feature>
<feature type="region of interest" description="Disordered" evidence="7">
    <location>
        <begin position="162"/>
        <end position="189"/>
    </location>
</feature>
<dbReference type="InterPro" id="IPR001005">
    <property type="entry name" value="SANT/Myb"/>
</dbReference>
<dbReference type="CDD" id="cd00167">
    <property type="entry name" value="SANT"/>
    <property type="match status" value="2"/>
</dbReference>
<dbReference type="InterPro" id="IPR009057">
    <property type="entry name" value="Homeodomain-like_sf"/>
</dbReference>
<dbReference type="STRING" id="542762.A0A4S4E730"/>
<keyword evidence="2" id="KW-0677">Repeat</keyword>
<reference evidence="10 11" key="1">
    <citation type="journal article" date="2018" name="Proc. Natl. Acad. Sci. U.S.A.">
        <title>Draft genome sequence of Camellia sinensis var. sinensis provides insights into the evolution of the tea genome and tea quality.</title>
        <authorList>
            <person name="Wei C."/>
            <person name="Yang H."/>
            <person name="Wang S."/>
            <person name="Zhao J."/>
            <person name="Liu C."/>
            <person name="Gao L."/>
            <person name="Xia E."/>
            <person name="Lu Y."/>
            <person name="Tai Y."/>
            <person name="She G."/>
            <person name="Sun J."/>
            <person name="Cao H."/>
            <person name="Tong W."/>
            <person name="Gao Q."/>
            <person name="Li Y."/>
            <person name="Deng W."/>
            <person name="Jiang X."/>
            <person name="Wang W."/>
            <person name="Chen Q."/>
            <person name="Zhang S."/>
            <person name="Li H."/>
            <person name="Wu J."/>
            <person name="Wang P."/>
            <person name="Li P."/>
            <person name="Shi C."/>
            <person name="Zheng F."/>
            <person name="Jian J."/>
            <person name="Huang B."/>
            <person name="Shan D."/>
            <person name="Shi M."/>
            <person name="Fang C."/>
            <person name="Yue Y."/>
            <person name="Li F."/>
            <person name="Li D."/>
            <person name="Wei S."/>
            <person name="Han B."/>
            <person name="Jiang C."/>
            <person name="Yin Y."/>
            <person name="Xia T."/>
            <person name="Zhang Z."/>
            <person name="Bennetzen J.L."/>
            <person name="Zhao S."/>
            <person name="Wan X."/>
        </authorList>
    </citation>
    <scope>NUCLEOTIDE SEQUENCE [LARGE SCALE GENOMIC DNA]</scope>
    <source>
        <strain evidence="11">cv. Shuchazao</strain>
        <tissue evidence="10">Leaf</tissue>
    </source>
</reference>
<evidence type="ECO:0000259" key="8">
    <source>
        <dbReference type="PROSITE" id="PS50090"/>
    </source>
</evidence>
<feature type="region of interest" description="Disordered" evidence="7">
    <location>
        <begin position="330"/>
        <end position="357"/>
    </location>
</feature>
<feature type="domain" description="Myb-like" evidence="8">
    <location>
        <begin position="67"/>
        <end position="117"/>
    </location>
</feature>
<dbReference type="InterPro" id="IPR051953">
    <property type="entry name" value="Plant_SW-associated_TFs"/>
</dbReference>
<dbReference type="EMBL" id="SDRB02006989">
    <property type="protein sequence ID" value="THG11849.1"/>
    <property type="molecule type" value="Genomic_DNA"/>
</dbReference>
<dbReference type="SMART" id="SM00717">
    <property type="entry name" value="SANT"/>
    <property type="match status" value="2"/>
</dbReference>
<dbReference type="GO" id="GO:0005634">
    <property type="term" value="C:nucleus"/>
    <property type="evidence" value="ECO:0007669"/>
    <property type="project" value="UniProtKB-SubCell"/>
</dbReference>
<feature type="domain" description="Myb-like" evidence="8">
    <location>
        <begin position="15"/>
        <end position="66"/>
    </location>
</feature>
<evidence type="ECO:0000256" key="7">
    <source>
        <dbReference type="SAM" id="MobiDB-lite"/>
    </source>
</evidence>
<dbReference type="PANTHER" id="PTHR47997:SF31">
    <property type="entry name" value="MYB TRANSCRIPTION FACTOR"/>
    <property type="match status" value="1"/>
</dbReference>
<protein>
    <submittedName>
        <fullName evidence="10">Uncharacterized protein</fullName>
    </submittedName>
</protein>
<dbReference type="AlphaFoldDB" id="A0A4S4E730"/>
<evidence type="ECO:0000259" key="9">
    <source>
        <dbReference type="PROSITE" id="PS51294"/>
    </source>
</evidence>
<evidence type="ECO:0000256" key="2">
    <source>
        <dbReference type="ARBA" id="ARBA00022737"/>
    </source>
</evidence>
<feature type="region of interest" description="Disordered" evidence="7">
    <location>
        <begin position="1"/>
        <end position="23"/>
    </location>
</feature>
<proteinExistence type="predicted"/>
<evidence type="ECO:0000256" key="3">
    <source>
        <dbReference type="ARBA" id="ARBA00023015"/>
    </source>
</evidence>
<sequence length="357" mass="40762">MKEMNNHMAESGRGGGDKIRGSWSPEEDATLMRLVEQHGPCNWAVISTGIPGRSGKSCRLRWINQLSPAVQHRPFTPAEDAVILKAHSVYGNRWATIARQLPGRTDNAIKNHWNSTLRRRSKEADAEESISVVETEEEEELGAKRMRFRTVVECNAAAAAAEERRRDLPKTSLTLSPPGESQAARGEVVKKNEEARIMRGDDADEREERSTVLNHRALRNMIRRMIAEEVAKDGELDFPKFYEDNHTSKKTNDWIHPKCRELHQEMVNVQAAAIESGMPLTQEEISRQVLGQKKRYLLGFGSGPQPSTIFATRAHDKDMEAMRAEVEALREERQKDHDELMKEQEERERCYNELLKE</sequence>
<keyword evidence="11" id="KW-1185">Reference proteome</keyword>
<evidence type="ECO:0000313" key="10">
    <source>
        <dbReference type="EMBL" id="THG11849.1"/>
    </source>
</evidence>
<dbReference type="PROSITE" id="PS51294">
    <property type="entry name" value="HTH_MYB"/>
    <property type="match status" value="2"/>
</dbReference>
<dbReference type="PROSITE" id="PS50090">
    <property type="entry name" value="MYB_LIKE"/>
    <property type="match status" value="2"/>
</dbReference>
<dbReference type="Gene3D" id="1.10.10.60">
    <property type="entry name" value="Homeodomain-like"/>
    <property type="match status" value="2"/>
</dbReference>